<evidence type="ECO:0000313" key="3">
    <source>
        <dbReference type="EMBL" id="KKD36984.1"/>
    </source>
</evidence>
<dbReference type="PATRIC" id="fig|1637645.4.peg.1905"/>
<evidence type="ECO:0000313" key="4">
    <source>
        <dbReference type="Proteomes" id="UP000033607"/>
    </source>
</evidence>
<dbReference type="Gene3D" id="3.30.1200.10">
    <property type="entry name" value="YggU-like"/>
    <property type="match status" value="1"/>
</dbReference>
<evidence type="ECO:0000256" key="1">
    <source>
        <dbReference type="ARBA" id="ARBA00010364"/>
    </source>
</evidence>
<dbReference type="NCBIfam" id="TIGR00251">
    <property type="entry name" value="DUF167 family protein"/>
    <property type="match status" value="1"/>
</dbReference>
<name>A0A0F5YDK1_9CYAN</name>
<proteinExistence type="inferred from homology"/>
<dbReference type="EMBL" id="LATL02000094">
    <property type="protein sequence ID" value="KKD36984.1"/>
    <property type="molecule type" value="Genomic_DNA"/>
</dbReference>
<dbReference type="InterPro" id="IPR036591">
    <property type="entry name" value="YggU-like_sf"/>
</dbReference>
<gene>
    <name evidence="3" type="ORF">WN50_16860</name>
</gene>
<protein>
    <recommendedName>
        <fullName evidence="2">UPF0235 protein WN50_16860</fullName>
    </recommendedName>
</protein>
<reference evidence="3 4" key="1">
    <citation type="submission" date="2015-06" db="EMBL/GenBank/DDBJ databases">
        <title>Draft genome assembly of filamentous brackish cyanobacterium Limnoraphis robusta strain CS-951.</title>
        <authorList>
            <person name="Willis A."/>
            <person name="Parks M."/>
            <person name="Burford M.A."/>
        </authorList>
    </citation>
    <scope>NUCLEOTIDE SEQUENCE [LARGE SCALE GENOMIC DNA]</scope>
    <source>
        <strain evidence="3 4">CS-951</strain>
    </source>
</reference>
<dbReference type="InterPro" id="IPR003746">
    <property type="entry name" value="DUF167"/>
</dbReference>
<dbReference type="SMART" id="SM01152">
    <property type="entry name" value="DUF167"/>
    <property type="match status" value="1"/>
</dbReference>
<dbReference type="AlphaFoldDB" id="A0A0F5YDK1"/>
<dbReference type="PANTHER" id="PTHR13420">
    <property type="entry name" value="UPF0235 PROTEIN C15ORF40"/>
    <property type="match status" value="1"/>
</dbReference>
<evidence type="ECO:0000256" key="2">
    <source>
        <dbReference type="HAMAP-Rule" id="MF_00634"/>
    </source>
</evidence>
<dbReference type="PANTHER" id="PTHR13420:SF7">
    <property type="entry name" value="UPF0235 PROTEIN C15ORF40"/>
    <property type="match status" value="1"/>
</dbReference>
<dbReference type="SUPFAM" id="SSF69786">
    <property type="entry name" value="YggU-like"/>
    <property type="match status" value="1"/>
</dbReference>
<organism evidence="3 4">
    <name type="scientific">Limnoraphis robusta CS-951</name>
    <dbReference type="NCBI Taxonomy" id="1637645"/>
    <lineage>
        <taxon>Bacteria</taxon>
        <taxon>Bacillati</taxon>
        <taxon>Cyanobacteriota</taxon>
        <taxon>Cyanophyceae</taxon>
        <taxon>Oscillatoriophycideae</taxon>
        <taxon>Oscillatoriales</taxon>
        <taxon>Sirenicapillariaceae</taxon>
        <taxon>Limnoraphis</taxon>
    </lineage>
</organism>
<sequence length="81" mass="8926">MTILQVKVKPNSKQQSITKEEDGCLTIHLKSPPVDGKANQELIKLLAKQFNIPKSQVIIKSGLSSKNKLIELPDSCIVSEN</sequence>
<dbReference type="RefSeq" id="WP_046279749.1">
    <property type="nucleotide sequence ID" value="NZ_LATL02000094.1"/>
</dbReference>
<dbReference type="OrthoDB" id="9800587at2"/>
<dbReference type="Proteomes" id="UP000033607">
    <property type="component" value="Unassembled WGS sequence"/>
</dbReference>
<dbReference type="Pfam" id="PF02594">
    <property type="entry name" value="DUF167"/>
    <property type="match status" value="1"/>
</dbReference>
<comment type="caution">
    <text evidence="3">The sequence shown here is derived from an EMBL/GenBank/DDBJ whole genome shotgun (WGS) entry which is preliminary data.</text>
</comment>
<dbReference type="GO" id="GO:0005737">
    <property type="term" value="C:cytoplasm"/>
    <property type="evidence" value="ECO:0007669"/>
    <property type="project" value="TreeGrafter"/>
</dbReference>
<accession>A0A0F5YDK1</accession>
<dbReference type="HAMAP" id="MF_00634">
    <property type="entry name" value="UPF0235"/>
    <property type="match status" value="1"/>
</dbReference>
<comment type="similarity">
    <text evidence="1 2">Belongs to the UPF0235 family.</text>
</comment>